<keyword evidence="6" id="KW-0482">Metalloprotease</keyword>
<dbReference type="AlphaFoldDB" id="A0A846QMB4"/>
<dbReference type="GO" id="GO:0051603">
    <property type="term" value="P:proteolysis involved in protein catabolic process"/>
    <property type="evidence" value="ECO:0007669"/>
    <property type="project" value="TreeGrafter"/>
</dbReference>
<comment type="cofactor">
    <cofactor evidence="1">
        <name>Zn(2+)</name>
        <dbReference type="ChEBI" id="CHEBI:29105"/>
    </cofactor>
</comment>
<dbReference type="GO" id="GO:0016020">
    <property type="term" value="C:membrane"/>
    <property type="evidence" value="ECO:0007669"/>
    <property type="project" value="TreeGrafter"/>
</dbReference>
<feature type="repeat" description="TPR" evidence="7">
    <location>
        <begin position="348"/>
        <end position="381"/>
    </location>
</feature>
<sequence>MRNTVFPFAAGRLRAAICLFMALVIALGPLASVRPASADIFGDFPIKKEKELGEKYNALMRARLPIIEDPEIADYVRGIVERISEQVPTMPFELTTSVVLNHNINAFAAPAGYVYVFTGLITNFEHEAELAGVIAHELAHVSHRHLAGRIKQQQMTQMGMLAGMLAGMFLGVAAGGNNAAEAGEALIYGSLAGGTQAMLNYSRVDEREADQSGLTYLVGAGYNPEGMVSAFRKIKKKSWLAGGGNMPQYLSTHPAVEERVSYLDTMIEGLDPEVRKRPLDDTRFLRIKALITARYLDPQVALAAFDVPQGENGALSAMGKGIVHARENRITEARAAFEQAVQLAPNDTLVLREAGRFHYLKGDQNLAALYLQKAVLLNPRDLFALFYHARLLGDRGDTENAVKAYRRILAKLPEDSEVQYHLGRVLGESGQLFDGHLHLAYSAIYGLQKKQARFHMDKAEAFAKSDAQKEAFAELRKVYEARSEFW</sequence>
<keyword evidence="5" id="KW-0862">Zinc</keyword>
<accession>A0A846QMB4</accession>
<dbReference type="RefSeq" id="WP_167939701.1">
    <property type="nucleotide sequence ID" value="NZ_JAATJA010000001.1"/>
</dbReference>
<dbReference type="PANTHER" id="PTHR22726">
    <property type="entry name" value="METALLOENDOPEPTIDASE OMA1"/>
    <property type="match status" value="1"/>
</dbReference>
<dbReference type="Proteomes" id="UP000580856">
    <property type="component" value="Unassembled WGS sequence"/>
</dbReference>
<dbReference type="InterPro" id="IPR001915">
    <property type="entry name" value="Peptidase_M48"/>
</dbReference>
<keyword evidence="2 9" id="KW-0645">Protease</keyword>
<evidence type="ECO:0000313" key="10">
    <source>
        <dbReference type="Proteomes" id="UP000580856"/>
    </source>
</evidence>
<keyword evidence="7" id="KW-0802">TPR repeat</keyword>
<keyword evidence="10" id="KW-1185">Reference proteome</keyword>
<evidence type="ECO:0000256" key="3">
    <source>
        <dbReference type="ARBA" id="ARBA00022723"/>
    </source>
</evidence>
<dbReference type="GO" id="GO:0046872">
    <property type="term" value="F:metal ion binding"/>
    <property type="evidence" value="ECO:0007669"/>
    <property type="project" value="UniProtKB-KW"/>
</dbReference>
<comment type="caution">
    <text evidence="9">The sequence shown here is derived from an EMBL/GenBank/DDBJ whole genome shotgun (WGS) entry which is preliminary data.</text>
</comment>
<dbReference type="InterPro" id="IPR011990">
    <property type="entry name" value="TPR-like_helical_dom_sf"/>
</dbReference>
<protein>
    <submittedName>
        <fullName evidence="9">Putative Zn-dependent protease</fullName>
    </submittedName>
</protein>
<dbReference type="Pfam" id="PF01435">
    <property type="entry name" value="Peptidase_M48"/>
    <property type="match status" value="1"/>
</dbReference>
<dbReference type="SMART" id="SM00028">
    <property type="entry name" value="TPR"/>
    <property type="match status" value="3"/>
</dbReference>
<dbReference type="PROSITE" id="PS50005">
    <property type="entry name" value="TPR"/>
    <property type="match status" value="2"/>
</dbReference>
<reference evidence="9 10" key="1">
    <citation type="submission" date="2020-03" db="EMBL/GenBank/DDBJ databases">
        <title>Genomic Encyclopedia of Type Strains, Phase IV (KMG-IV): sequencing the most valuable type-strain genomes for metagenomic binning, comparative biology and taxonomic classification.</title>
        <authorList>
            <person name="Goeker M."/>
        </authorList>
    </citation>
    <scope>NUCLEOTIDE SEQUENCE [LARGE SCALE GENOMIC DNA]</scope>
    <source>
        <strain evidence="9 10">DSM 24233</strain>
    </source>
</reference>
<dbReference type="Gene3D" id="1.25.40.10">
    <property type="entry name" value="Tetratricopeptide repeat domain"/>
    <property type="match status" value="1"/>
</dbReference>
<gene>
    <name evidence="9" type="ORF">GGQ74_000215</name>
</gene>
<dbReference type="EMBL" id="JAATJA010000001">
    <property type="protein sequence ID" value="NJB66575.1"/>
    <property type="molecule type" value="Genomic_DNA"/>
</dbReference>
<evidence type="ECO:0000256" key="2">
    <source>
        <dbReference type="ARBA" id="ARBA00022670"/>
    </source>
</evidence>
<feature type="domain" description="Peptidase M48" evidence="8">
    <location>
        <begin position="75"/>
        <end position="266"/>
    </location>
</feature>
<keyword evidence="3" id="KW-0479">Metal-binding</keyword>
<evidence type="ECO:0000313" key="9">
    <source>
        <dbReference type="EMBL" id="NJB66575.1"/>
    </source>
</evidence>
<dbReference type="SUPFAM" id="SSF48452">
    <property type="entry name" value="TPR-like"/>
    <property type="match status" value="1"/>
</dbReference>
<dbReference type="PANTHER" id="PTHR22726:SF1">
    <property type="entry name" value="METALLOENDOPEPTIDASE OMA1, MITOCHONDRIAL"/>
    <property type="match status" value="1"/>
</dbReference>
<dbReference type="InterPro" id="IPR051156">
    <property type="entry name" value="Mito/Outer_Membr_Metalloprot"/>
</dbReference>
<dbReference type="GO" id="GO:0004222">
    <property type="term" value="F:metalloendopeptidase activity"/>
    <property type="evidence" value="ECO:0007669"/>
    <property type="project" value="InterPro"/>
</dbReference>
<dbReference type="CDD" id="cd07333">
    <property type="entry name" value="M48C_bepA_like"/>
    <property type="match status" value="1"/>
</dbReference>
<dbReference type="InterPro" id="IPR019734">
    <property type="entry name" value="TPR_rpt"/>
</dbReference>
<evidence type="ECO:0000256" key="5">
    <source>
        <dbReference type="ARBA" id="ARBA00022833"/>
    </source>
</evidence>
<feature type="repeat" description="TPR" evidence="7">
    <location>
        <begin position="314"/>
        <end position="347"/>
    </location>
</feature>
<evidence type="ECO:0000256" key="4">
    <source>
        <dbReference type="ARBA" id="ARBA00022801"/>
    </source>
</evidence>
<evidence type="ECO:0000256" key="7">
    <source>
        <dbReference type="PROSITE-ProRule" id="PRU00339"/>
    </source>
</evidence>
<evidence type="ECO:0000256" key="6">
    <source>
        <dbReference type="ARBA" id="ARBA00023049"/>
    </source>
</evidence>
<proteinExistence type="predicted"/>
<organism evidence="9 10">
    <name type="scientific">Desulfobaculum xiamenense</name>
    <dbReference type="NCBI Taxonomy" id="995050"/>
    <lineage>
        <taxon>Bacteria</taxon>
        <taxon>Pseudomonadati</taxon>
        <taxon>Thermodesulfobacteriota</taxon>
        <taxon>Desulfovibrionia</taxon>
        <taxon>Desulfovibrionales</taxon>
        <taxon>Desulfovibrionaceae</taxon>
        <taxon>Desulfobaculum</taxon>
    </lineage>
</organism>
<name>A0A846QMB4_9BACT</name>
<dbReference type="Gene3D" id="3.30.2010.10">
    <property type="entry name" value="Metalloproteases ('zincins'), catalytic domain"/>
    <property type="match status" value="1"/>
</dbReference>
<evidence type="ECO:0000259" key="8">
    <source>
        <dbReference type="Pfam" id="PF01435"/>
    </source>
</evidence>
<evidence type="ECO:0000256" key="1">
    <source>
        <dbReference type="ARBA" id="ARBA00001947"/>
    </source>
</evidence>
<dbReference type="Pfam" id="PF13432">
    <property type="entry name" value="TPR_16"/>
    <property type="match status" value="2"/>
</dbReference>
<keyword evidence="4" id="KW-0378">Hydrolase</keyword>